<name>A0A060LR79_9BACI</name>
<evidence type="ECO:0008006" key="3">
    <source>
        <dbReference type="Google" id="ProtNLM"/>
    </source>
</evidence>
<evidence type="ECO:0000313" key="2">
    <source>
        <dbReference type="Proteomes" id="UP000027142"/>
    </source>
</evidence>
<accession>A0A060LR79</accession>
<dbReference type="KEGG" id="ble:BleG1_1188"/>
<evidence type="ECO:0000313" key="1">
    <source>
        <dbReference type="EMBL" id="AIC93791.1"/>
    </source>
</evidence>
<keyword evidence="2" id="KW-1185">Reference proteome</keyword>
<dbReference type="eggNOG" id="ENOG502ZHAA">
    <property type="taxonomic scope" value="Bacteria"/>
</dbReference>
<dbReference type="HOGENOM" id="CLU_2045026_0_0_9"/>
<sequence length="127" mass="14204">MFGGGDKLSIPTDIASLKIMAHVYKKQDTDYVFEKTVESLVETVPYIDWVGIYMYDDLNHTLVAASCFSNDLRWECNGELKFPVKNAASTEIGMMIVRTKESIAFDVTDLSTLETIASAIAYDSQMN</sequence>
<dbReference type="Proteomes" id="UP000027142">
    <property type="component" value="Chromosome"/>
</dbReference>
<reference evidence="1 2" key="1">
    <citation type="journal article" date="2014" name="Gene">
        <title>A comparative genomic analysis of the alkalitolerant soil bacterium Bacillus lehensis G1.</title>
        <authorList>
            <person name="Noor Y.M."/>
            <person name="Samsulrizal N.H."/>
            <person name="Jema'on N.A."/>
            <person name="Low K.O."/>
            <person name="Ramli A.N."/>
            <person name="Alias N.I."/>
            <person name="Damis S.I."/>
            <person name="Fuzi S.F."/>
            <person name="Isa M.N."/>
            <person name="Murad A.M."/>
            <person name="Raih M.F."/>
            <person name="Bakar F.D."/>
            <person name="Najimudin N."/>
            <person name="Mahadi N.M."/>
            <person name="Illias R.M."/>
        </authorList>
    </citation>
    <scope>NUCLEOTIDE SEQUENCE [LARGE SCALE GENOMIC DNA]</scope>
    <source>
        <strain evidence="1 2">G1</strain>
    </source>
</reference>
<dbReference type="AlphaFoldDB" id="A0A060LR79"/>
<protein>
    <recommendedName>
        <fullName evidence="3">GAF domain-containing protein</fullName>
    </recommendedName>
</protein>
<dbReference type="SUPFAM" id="SSF55781">
    <property type="entry name" value="GAF domain-like"/>
    <property type="match status" value="1"/>
</dbReference>
<gene>
    <name evidence="1" type="ORF">BleG1_1188</name>
</gene>
<proteinExistence type="predicted"/>
<organism evidence="1 2">
    <name type="scientific">Shouchella lehensis G1</name>
    <dbReference type="NCBI Taxonomy" id="1246626"/>
    <lineage>
        <taxon>Bacteria</taxon>
        <taxon>Bacillati</taxon>
        <taxon>Bacillota</taxon>
        <taxon>Bacilli</taxon>
        <taxon>Bacillales</taxon>
        <taxon>Bacillaceae</taxon>
        <taxon>Shouchella</taxon>
    </lineage>
</organism>
<dbReference type="PATRIC" id="fig|1246626.3.peg.1193"/>
<dbReference type="EMBL" id="CP003923">
    <property type="protein sequence ID" value="AIC93791.1"/>
    <property type="molecule type" value="Genomic_DNA"/>
</dbReference>